<comment type="similarity">
    <text evidence="1">Belongs to the peptidase C40 family.</text>
</comment>
<keyword evidence="5" id="KW-0175">Coiled coil</keyword>
<keyword evidence="2" id="KW-0645">Protease</keyword>
<comment type="caution">
    <text evidence="9">The sequence shown here is derived from an EMBL/GenBank/DDBJ whole genome shotgun (WGS) entry which is preliminary data.</text>
</comment>
<feature type="signal peptide" evidence="7">
    <location>
        <begin position="1"/>
        <end position="35"/>
    </location>
</feature>
<feature type="chain" id="PRO_5020183871" evidence="7">
    <location>
        <begin position="36"/>
        <end position="381"/>
    </location>
</feature>
<dbReference type="Gene3D" id="3.90.1720.10">
    <property type="entry name" value="endopeptidase domain like (from Nostoc punctiforme)"/>
    <property type="match status" value="1"/>
</dbReference>
<evidence type="ECO:0000256" key="7">
    <source>
        <dbReference type="SAM" id="SignalP"/>
    </source>
</evidence>
<keyword evidence="3 9" id="KW-0378">Hydrolase</keyword>
<dbReference type="SUPFAM" id="SSF54001">
    <property type="entry name" value="Cysteine proteinases"/>
    <property type="match status" value="1"/>
</dbReference>
<keyword evidence="10" id="KW-1185">Reference proteome</keyword>
<evidence type="ECO:0000256" key="5">
    <source>
        <dbReference type="SAM" id="Coils"/>
    </source>
</evidence>
<evidence type="ECO:0000256" key="1">
    <source>
        <dbReference type="ARBA" id="ARBA00007074"/>
    </source>
</evidence>
<feature type="domain" description="NlpC/P60" evidence="8">
    <location>
        <begin position="235"/>
        <end position="356"/>
    </location>
</feature>
<gene>
    <name evidence="9" type="ORF">FCI23_47300</name>
</gene>
<feature type="region of interest" description="Disordered" evidence="6">
    <location>
        <begin position="357"/>
        <end position="381"/>
    </location>
</feature>
<dbReference type="AlphaFoldDB" id="A0A4U0RU58"/>
<dbReference type="EMBL" id="SUMC01000119">
    <property type="protein sequence ID" value="TJZ99032.1"/>
    <property type="molecule type" value="Genomic_DNA"/>
</dbReference>
<dbReference type="OrthoDB" id="5177647at2"/>
<feature type="compositionally biased region" description="Low complexity" evidence="6">
    <location>
        <begin position="363"/>
        <end position="381"/>
    </location>
</feature>
<organism evidence="9 10">
    <name type="scientific">Actinacidiphila oryziradicis</name>
    <dbReference type="NCBI Taxonomy" id="2571141"/>
    <lineage>
        <taxon>Bacteria</taxon>
        <taxon>Bacillati</taxon>
        <taxon>Actinomycetota</taxon>
        <taxon>Actinomycetes</taxon>
        <taxon>Kitasatosporales</taxon>
        <taxon>Streptomycetaceae</taxon>
        <taxon>Actinacidiphila</taxon>
    </lineage>
</organism>
<keyword evidence="7" id="KW-0732">Signal</keyword>
<evidence type="ECO:0000256" key="6">
    <source>
        <dbReference type="SAM" id="MobiDB-lite"/>
    </source>
</evidence>
<dbReference type="GO" id="GO:0008234">
    <property type="term" value="F:cysteine-type peptidase activity"/>
    <property type="evidence" value="ECO:0007669"/>
    <property type="project" value="UniProtKB-KW"/>
</dbReference>
<evidence type="ECO:0000313" key="9">
    <source>
        <dbReference type="EMBL" id="TJZ99032.1"/>
    </source>
</evidence>
<protein>
    <submittedName>
        <fullName evidence="9">Glycoside hydrolase</fullName>
    </submittedName>
</protein>
<keyword evidence="4" id="KW-0788">Thiol protease</keyword>
<dbReference type="PANTHER" id="PTHR47359:SF3">
    <property type="entry name" value="NLP_P60 DOMAIN-CONTAINING PROTEIN-RELATED"/>
    <property type="match status" value="1"/>
</dbReference>
<evidence type="ECO:0000256" key="3">
    <source>
        <dbReference type="ARBA" id="ARBA00022801"/>
    </source>
</evidence>
<evidence type="ECO:0000313" key="10">
    <source>
        <dbReference type="Proteomes" id="UP000305778"/>
    </source>
</evidence>
<evidence type="ECO:0000256" key="2">
    <source>
        <dbReference type="ARBA" id="ARBA00022670"/>
    </source>
</evidence>
<accession>A0A4U0RU58</accession>
<name>A0A4U0RU58_9ACTN</name>
<evidence type="ECO:0000256" key="4">
    <source>
        <dbReference type="ARBA" id="ARBA00022807"/>
    </source>
</evidence>
<dbReference type="InterPro" id="IPR051794">
    <property type="entry name" value="PG_Endopeptidase_C40"/>
</dbReference>
<dbReference type="Pfam" id="PF00877">
    <property type="entry name" value="NLPC_P60"/>
    <property type="match status" value="1"/>
</dbReference>
<dbReference type="PROSITE" id="PS51935">
    <property type="entry name" value="NLPC_P60"/>
    <property type="match status" value="1"/>
</dbReference>
<dbReference type="Proteomes" id="UP000305778">
    <property type="component" value="Unassembled WGS sequence"/>
</dbReference>
<reference evidence="9 10" key="1">
    <citation type="submission" date="2019-04" db="EMBL/GenBank/DDBJ databases">
        <title>Streptomyces oryziradicis sp. nov., a novel actinomycete isolated from rhizosphere soil of rice (Oryza sativa L.).</title>
        <authorList>
            <person name="Li C."/>
        </authorList>
    </citation>
    <scope>NUCLEOTIDE SEQUENCE [LARGE SCALE GENOMIC DNA]</scope>
    <source>
        <strain evidence="9 10">NEAU-C40</strain>
    </source>
</reference>
<dbReference type="GO" id="GO:0006508">
    <property type="term" value="P:proteolysis"/>
    <property type="evidence" value="ECO:0007669"/>
    <property type="project" value="UniProtKB-KW"/>
</dbReference>
<sequence>MARARRTRTWALRALACGTLLATAALGLPVQQATAAPPDPAVPLPQLLSRLQDLYQQAEVATETYDQAKEQLTQHRSQAKLLSQQLADERIALADARDRAAQLAQQQYKNGAVSPYANLLLSDTPQDLFNQSHFLRRAAGSQAEIVAELKNGEVRISALSKESQHSLDSAQQLEQKQHQAKDEIETQLANVEKIVAGLTGTQLSELQRLEQQGIEQAQRDFIDSKQLGASGRAPSTAGNHAIGYAYRQLGKPYVWGAEGPDSYDCSGLTSQAWASAGLAIPRTSEEQWKQLTHIPLNAMRPGDLVVYFAGATHVAIYIGDGLVIQAPRPGAVVKISPIAANPILGAVRPDPAEASLDGYQPLAAPSGTSAATGATAPTPIG</sequence>
<feature type="coiled-coil region" evidence="5">
    <location>
        <begin position="51"/>
        <end position="106"/>
    </location>
</feature>
<evidence type="ECO:0000259" key="8">
    <source>
        <dbReference type="PROSITE" id="PS51935"/>
    </source>
</evidence>
<dbReference type="InterPro" id="IPR038765">
    <property type="entry name" value="Papain-like_cys_pep_sf"/>
</dbReference>
<dbReference type="PANTHER" id="PTHR47359">
    <property type="entry name" value="PEPTIDOGLYCAN DL-ENDOPEPTIDASE CWLO"/>
    <property type="match status" value="1"/>
</dbReference>
<dbReference type="InterPro" id="IPR000064">
    <property type="entry name" value="NLP_P60_dom"/>
</dbReference>
<proteinExistence type="inferred from homology"/>